<dbReference type="EMBL" id="JASAOG010000096">
    <property type="protein sequence ID" value="KAK0052178.1"/>
    <property type="molecule type" value="Genomic_DNA"/>
</dbReference>
<dbReference type="Proteomes" id="UP001233172">
    <property type="component" value="Unassembled WGS sequence"/>
</dbReference>
<dbReference type="AlphaFoldDB" id="A0AAD8BDW8"/>
<proteinExistence type="predicted"/>
<gene>
    <name evidence="2" type="ORF">Bpfe_018261</name>
</gene>
<reference evidence="2" key="2">
    <citation type="submission" date="2023-04" db="EMBL/GenBank/DDBJ databases">
        <authorList>
            <person name="Bu L."/>
            <person name="Lu L."/>
            <person name="Laidemitt M.R."/>
            <person name="Zhang S.M."/>
            <person name="Mutuku M."/>
            <person name="Mkoji G."/>
            <person name="Steinauer M."/>
            <person name="Loker E.S."/>
        </authorList>
    </citation>
    <scope>NUCLEOTIDE SEQUENCE</scope>
    <source>
        <strain evidence="2">KasaAsao</strain>
        <tissue evidence="2">Whole Snail</tissue>
    </source>
</reference>
<sequence>MRRSSSPLDSPAPTATPVPHLPTHTPLLLRPGRQISTPVAPGYLISRDYYIIPGRRAYQESHTMRRAYQKKGIPGEVRQGEGHTREKGKPGEVRQGEWHTRKMGILGEVIKGEWHTRKMGILGEVIQGEGHTREKGTPRRKAYQ</sequence>
<protein>
    <submittedName>
        <fullName evidence="2">Uncharacterized protein</fullName>
    </submittedName>
</protein>
<feature type="region of interest" description="Disordered" evidence="1">
    <location>
        <begin position="70"/>
        <end position="96"/>
    </location>
</feature>
<reference evidence="2" key="1">
    <citation type="journal article" date="2023" name="PLoS Negl. Trop. Dis.">
        <title>A genome sequence for Biomphalaria pfeifferi, the major vector snail for the human-infecting parasite Schistosoma mansoni.</title>
        <authorList>
            <person name="Bu L."/>
            <person name="Lu L."/>
            <person name="Laidemitt M.R."/>
            <person name="Zhang S.M."/>
            <person name="Mutuku M."/>
            <person name="Mkoji G."/>
            <person name="Steinauer M."/>
            <person name="Loker E.S."/>
        </authorList>
    </citation>
    <scope>NUCLEOTIDE SEQUENCE</scope>
    <source>
        <strain evidence="2">KasaAsao</strain>
    </source>
</reference>
<keyword evidence="3" id="KW-1185">Reference proteome</keyword>
<organism evidence="2 3">
    <name type="scientific">Biomphalaria pfeifferi</name>
    <name type="common">Bloodfluke planorb</name>
    <name type="synonym">Freshwater snail</name>
    <dbReference type="NCBI Taxonomy" id="112525"/>
    <lineage>
        <taxon>Eukaryota</taxon>
        <taxon>Metazoa</taxon>
        <taxon>Spiralia</taxon>
        <taxon>Lophotrochozoa</taxon>
        <taxon>Mollusca</taxon>
        <taxon>Gastropoda</taxon>
        <taxon>Heterobranchia</taxon>
        <taxon>Euthyneura</taxon>
        <taxon>Panpulmonata</taxon>
        <taxon>Hygrophila</taxon>
        <taxon>Lymnaeoidea</taxon>
        <taxon>Planorbidae</taxon>
        <taxon>Biomphalaria</taxon>
    </lineage>
</organism>
<name>A0AAD8BDW8_BIOPF</name>
<comment type="caution">
    <text evidence="2">The sequence shown here is derived from an EMBL/GenBank/DDBJ whole genome shotgun (WGS) entry which is preliminary data.</text>
</comment>
<feature type="region of interest" description="Disordered" evidence="1">
    <location>
        <begin position="1"/>
        <end position="33"/>
    </location>
</feature>
<evidence type="ECO:0000256" key="1">
    <source>
        <dbReference type="SAM" id="MobiDB-lite"/>
    </source>
</evidence>
<evidence type="ECO:0000313" key="3">
    <source>
        <dbReference type="Proteomes" id="UP001233172"/>
    </source>
</evidence>
<evidence type="ECO:0000313" key="2">
    <source>
        <dbReference type="EMBL" id="KAK0052178.1"/>
    </source>
</evidence>
<accession>A0AAD8BDW8</accession>
<feature type="compositionally biased region" description="Basic and acidic residues" evidence="1">
    <location>
        <begin position="78"/>
        <end position="96"/>
    </location>
</feature>